<dbReference type="GO" id="GO:0006886">
    <property type="term" value="P:intracellular protein transport"/>
    <property type="evidence" value="ECO:0007669"/>
    <property type="project" value="InterPro"/>
</dbReference>
<organism evidence="8 9">
    <name type="scientific">Apteryx owenii</name>
    <name type="common">Little spotted kiwi</name>
    <dbReference type="NCBI Taxonomy" id="8824"/>
    <lineage>
        <taxon>Eukaryota</taxon>
        <taxon>Metazoa</taxon>
        <taxon>Chordata</taxon>
        <taxon>Craniata</taxon>
        <taxon>Vertebrata</taxon>
        <taxon>Euteleostomi</taxon>
        <taxon>Archelosauria</taxon>
        <taxon>Archosauria</taxon>
        <taxon>Dinosauria</taxon>
        <taxon>Saurischia</taxon>
        <taxon>Theropoda</taxon>
        <taxon>Coelurosauria</taxon>
        <taxon>Aves</taxon>
        <taxon>Palaeognathae</taxon>
        <taxon>Apterygiformes</taxon>
        <taxon>Apterygidae</taxon>
        <taxon>Apteryx</taxon>
    </lineage>
</organism>
<comment type="subcellular location">
    <subcellularLocation>
        <location evidence="1">Membrane</location>
        <topology evidence="1">Multi-pass membrane protein</topology>
    </subcellularLocation>
</comment>
<evidence type="ECO:0000256" key="6">
    <source>
        <dbReference type="SAM" id="Phobius"/>
    </source>
</evidence>
<dbReference type="AlphaFoldDB" id="A0A8B9Q1V4"/>
<evidence type="ECO:0000256" key="5">
    <source>
        <dbReference type="SAM" id="MobiDB-lite"/>
    </source>
</evidence>
<evidence type="ECO:0000313" key="9">
    <source>
        <dbReference type="Proteomes" id="UP000694424"/>
    </source>
</evidence>
<feature type="region of interest" description="Disordered" evidence="5">
    <location>
        <begin position="195"/>
        <end position="234"/>
    </location>
</feature>
<evidence type="ECO:0000256" key="1">
    <source>
        <dbReference type="ARBA" id="ARBA00004141"/>
    </source>
</evidence>
<feature type="transmembrane region" description="Helical" evidence="6">
    <location>
        <begin position="40"/>
        <end position="64"/>
    </location>
</feature>
<evidence type="ECO:0000256" key="4">
    <source>
        <dbReference type="ARBA" id="ARBA00023136"/>
    </source>
</evidence>
<accession>A0A8B9Q1V4</accession>
<feature type="region of interest" description="Disordered" evidence="5">
    <location>
        <begin position="281"/>
        <end position="369"/>
    </location>
</feature>
<keyword evidence="2 6" id="KW-0812">Transmembrane</keyword>
<dbReference type="InterPro" id="IPR008417">
    <property type="entry name" value="BAP29/BAP31"/>
</dbReference>
<reference evidence="8" key="1">
    <citation type="submission" date="2025-08" db="UniProtKB">
        <authorList>
            <consortium name="Ensembl"/>
        </authorList>
    </citation>
    <scope>IDENTIFICATION</scope>
</reference>
<proteinExistence type="predicted"/>
<dbReference type="Ensembl" id="ENSAOWT00000017181.1">
    <property type="protein sequence ID" value="ENSAOWP00000015147.1"/>
    <property type="gene ID" value="ENSAOWG00000010276.1"/>
</dbReference>
<evidence type="ECO:0000313" key="8">
    <source>
        <dbReference type="Ensembl" id="ENSAOWP00000015147.1"/>
    </source>
</evidence>
<keyword evidence="3 6" id="KW-1133">Transmembrane helix</keyword>
<dbReference type="PANTHER" id="PTHR12701:SF15">
    <property type="entry name" value="B-CELL RECEPTOR-ASSOCIATED PROTEIN 31"/>
    <property type="match status" value="1"/>
</dbReference>
<feature type="domain" description="BAP29/BAP31 transmembrane" evidence="7">
    <location>
        <begin position="1"/>
        <end position="134"/>
    </location>
</feature>
<feature type="transmembrane region" description="Helical" evidence="6">
    <location>
        <begin position="6"/>
        <end position="28"/>
    </location>
</feature>
<feature type="compositionally biased region" description="Pro residues" evidence="5">
    <location>
        <begin position="343"/>
        <end position="357"/>
    </location>
</feature>
<protein>
    <recommendedName>
        <fullName evidence="7">BAP29/BAP31 transmembrane domain-containing protein</fullName>
    </recommendedName>
</protein>
<dbReference type="GO" id="GO:0005789">
    <property type="term" value="C:endoplasmic reticulum membrane"/>
    <property type="evidence" value="ECO:0007669"/>
    <property type="project" value="TreeGrafter"/>
</dbReference>
<reference evidence="8" key="2">
    <citation type="submission" date="2025-09" db="UniProtKB">
        <authorList>
            <consortium name="Ensembl"/>
        </authorList>
    </citation>
    <scope>IDENTIFICATION</scope>
</reference>
<evidence type="ECO:0000259" key="7">
    <source>
        <dbReference type="Pfam" id="PF05529"/>
    </source>
</evidence>
<evidence type="ECO:0000256" key="3">
    <source>
        <dbReference type="ARBA" id="ARBA00022989"/>
    </source>
</evidence>
<feature type="compositionally biased region" description="Basic and acidic residues" evidence="5">
    <location>
        <begin position="358"/>
        <end position="369"/>
    </location>
</feature>
<keyword evidence="4 6" id="KW-0472">Membrane</keyword>
<dbReference type="GO" id="GO:0006888">
    <property type="term" value="P:endoplasmic reticulum to Golgi vesicle-mediated transport"/>
    <property type="evidence" value="ECO:0007669"/>
    <property type="project" value="TreeGrafter"/>
</dbReference>
<dbReference type="Pfam" id="PF05529">
    <property type="entry name" value="Bap31"/>
    <property type="match status" value="1"/>
</dbReference>
<dbReference type="GO" id="GO:0070973">
    <property type="term" value="P:protein localization to endoplasmic reticulum exit site"/>
    <property type="evidence" value="ECO:0007669"/>
    <property type="project" value="TreeGrafter"/>
</dbReference>
<name>A0A8B9Q1V4_APTOW</name>
<evidence type="ECO:0000256" key="2">
    <source>
        <dbReference type="ARBA" id="ARBA00022692"/>
    </source>
</evidence>
<dbReference type="PANTHER" id="PTHR12701">
    <property type="entry name" value="BCR-ASSOCIATED PROTEIN, BAP"/>
    <property type="match status" value="1"/>
</dbReference>
<sequence length="369" mass="39850">MSLQWTAVATFLYAEVFLVLLLCVPFVSAARWQKIFKSRLVGLAVAYGNTVFIVLIVILVLLLLDALRETRKYDVAERVSLQSSPGALEHFHMKLFRAQRNLYLAGFALLLSFLLRRLVTLISQQAVLGASTEAFRKQAEGASQAARRYMEDNDALRKVPAMLGAWGGGGEEINSQLLPVAPSCSHWPLVAPSHHPVAHSGSQWSPSGPPVVAAPRQTGTQRPRLKKRECSSRVKQMSAAVGVLGARWGDSGQKQGSPPTAHPAHQRILCKLQTCRSFRIPAGGGSYGSPQDPPSPRDTPQSPPGTPQSLSGTPRIPPGTNKNPPQESQSTPRTPQDPHKAPQDPPGAPKAPQGPPKTPRDLPGKPEHP</sequence>
<feature type="compositionally biased region" description="Polar residues" evidence="5">
    <location>
        <begin position="320"/>
        <end position="334"/>
    </location>
</feature>
<feature type="compositionally biased region" description="Pro residues" evidence="5">
    <location>
        <begin position="291"/>
        <end position="306"/>
    </location>
</feature>
<keyword evidence="9" id="KW-1185">Reference proteome</keyword>
<dbReference type="InterPro" id="IPR040463">
    <property type="entry name" value="BAP29/BAP31_N"/>
</dbReference>
<dbReference type="Proteomes" id="UP000694424">
    <property type="component" value="Unplaced"/>
</dbReference>